<dbReference type="GO" id="GO:0008173">
    <property type="term" value="F:RNA methyltransferase activity"/>
    <property type="evidence" value="ECO:0000318"/>
    <property type="project" value="GO_Central"/>
</dbReference>
<dbReference type="OrthoDB" id="273070at2759"/>
<dbReference type="CDD" id="cd02440">
    <property type="entry name" value="AdoMet_MTases"/>
    <property type="match status" value="1"/>
</dbReference>
<dbReference type="eggNOG" id="KOG2899">
    <property type="taxonomic scope" value="Eukaryota"/>
</dbReference>
<dbReference type="EC" id="2.1.1.-" evidence="6"/>
<evidence type="ECO:0000256" key="2">
    <source>
        <dbReference type="ARBA" id="ARBA00022603"/>
    </source>
</evidence>
<dbReference type="PROSITE" id="PS51515">
    <property type="entry name" value="BIN3_SAM"/>
    <property type="match status" value="1"/>
</dbReference>
<sequence>MSKQKQKGKVFIHGNYNRYYGYRNNNQSEDIRLKSFKKEWFQGKDVLDIGCNTGIVTLAIAKNYEPRVIVGSDIDNSLIRIAKSNIRNYVEKPISSTTIASTQFPISFMLTSGPLAAPVLSSNDLSTCSFPKNVVFKQENYVPPHETALSYQKAMYDTILCLSVTKWVHLNNGDQGLKLMFKKMFKNLRPGGKLILEPQPMSSYKRRKNLTEKIRANYDSIKFKPEQFLDYLLSDEVGFAAFEVLNPQDQTQTGFKRPLYLFTKAVQPVNPTSK</sequence>
<proteinExistence type="inferred from homology"/>
<dbReference type="GO" id="GO:0032259">
    <property type="term" value="P:methylation"/>
    <property type="evidence" value="ECO:0007669"/>
    <property type="project" value="UniProtKB-KW"/>
</dbReference>
<dbReference type="KEGG" id="nve:5507765"/>
<evidence type="ECO:0000313" key="9">
    <source>
        <dbReference type="Proteomes" id="UP000001593"/>
    </source>
</evidence>
<evidence type="ECO:0000259" key="7">
    <source>
        <dbReference type="PROSITE" id="PS51515"/>
    </source>
</evidence>
<dbReference type="GO" id="GO:0008171">
    <property type="term" value="F:O-methyltransferase activity"/>
    <property type="evidence" value="ECO:0000318"/>
    <property type="project" value="GO_Central"/>
</dbReference>
<evidence type="ECO:0000313" key="8">
    <source>
        <dbReference type="EMBL" id="EDO36338.1"/>
    </source>
</evidence>
<dbReference type="PANTHER" id="PTHR12315">
    <property type="entry name" value="BICOID-INTERACTING PROTEIN RELATED"/>
    <property type="match status" value="1"/>
</dbReference>
<evidence type="ECO:0000256" key="1">
    <source>
        <dbReference type="ARBA" id="ARBA00008361"/>
    </source>
</evidence>
<keyword evidence="4 5" id="KW-0949">S-adenosyl-L-methionine</keyword>
<dbReference type="STRING" id="45351.A7SJ10"/>
<evidence type="ECO:0000256" key="6">
    <source>
        <dbReference type="RuleBase" id="RU367087"/>
    </source>
</evidence>
<gene>
    <name evidence="8" type="ORF">NEMVEDRAFT_v1g120055</name>
</gene>
<dbReference type="EMBL" id="DS469673">
    <property type="protein sequence ID" value="EDO36338.1"/>
    <property type="molecule type" value="Genomic_DNA"/>
</dbReference>
<feature type="domain" description="Bin3-type SAM" evidence="7">
    <location>
        <begin position="30"/>
        <end position="267"/>
    </location>
</feature>
<dbReference type="Proteomes" id="UP000001593">
    <property type="component" value="Unassembled WGS sequence"/>
</dbReference>
<protein>
    <recommendedName>
        <fullName evidence="6">RNA methyltransferase</fullName>
        <ecNumber evidence="6">2.1.1.-</ecNumber>
    </recommendedName>
</protein>
<keyword evidence="9" id="KW-1185">Reference proteome</keyword>
<organism evidence="8 9">
    <name type="scientific">Nematostella vectensis</name>
    <name type="common">Starlet sea anemone</name>
    <dbReference type="NCBI Taxonomy" id="45351"/>
    <lineage>
        <taxon>Eukaryota</taxon>
        <taxon>Metazoa</taxon>
        <taxon>Cnidaria</taxon>
        <taxon>Anthozoa</taxon>
        <taxon>Hexacorallia</taxon>
        <taxon>Actiniaria</taxon>
        <taxon>Edwardsiidae</taxon>
        <taxon>Nematostella</taxon>
    </lineage>
</organism>
<evidence type="ECO:0000256" key="5">
    <source>
        <dbReference type="PROSITE-ProRule" id="PRU00848"/>
    </source>
</evidence>
<accession>A7SJ10</accession>
<evidence type="ECO:0000256" key="3">
    <source>
        <dbReference type="ARBA" id="ARBA00022679"/>
    </source>
</evidence>
<dbReference type="GO" id="GO:0017069">
    <property type="term" value="F:snRNA binding"/>
    <property type="evidence" value="ECO:0000318"/>
    <property type="project" value="GO_Central"/>
</dbReference>
<name>A7SJ10_NEMVE</name>
<dbReference type="PhylomeDB" id="A7SJ10"/>
<dbReference type="Pfam" id="PF06859">
    <property type="entry name" value="Bin3"/>
    <property type="match status" value="1"/>
</dbReference>
<comment type="similarity">
    <text evidence="1 6">Belongs to the methyltransferase superfamily.</text>
</comment>
<dbReference type="Pfam" id="PF06325">
    <property type="entry name" value="PrmA"/>
    <property type="match status" value="1"/>
</dbReference>
<dbReference type="OMA" id="KWIHLFH"/>
<dbReference type="AlphaFoldDB" id="A7SJ10"/>
<dbReference type="InterPro" id="IPR029063">
    <property type="entry name" value="SAM-dependent_MTases_sf"/>
</dbReference>
<dbReference type="HOGENOM" id="CLU_004729_2_0_1"/>
<dbReference type="InterPro" id="IPR010675">
    <property type="entry name" value="Bin3_C"/>
</dbReference>
<keyword evidence="3 6" id="KW-0808">Transferase</keyword>
<keyword evidence="2 6" id="KW-0489">Methyltransferase</keyword>
<evidence type="ECO:0000256" key="4">
    <source>
        <dbReference type="ARBA" id="ARBA00022691"/>
    </source>
</evidence>
<reference evidence="8 9" key="1">
    <citation type="journal article" date="2007" name="Science">
        <title>Sea anemone genome reveals ancestral eumetazoan gene repertoire and genomic organization.</title>
        <authorList>
            <person name="Putnam N.H."/>
            <person name="Srivastava M."/>
            <person name="Hellsten U."/>
            <person name="Dirks B."/>
            <person name="Chapman J."/>
            <person name="Salamov A."/>
            <person name="Terry A."/>
            <person name="Shapiro H."/>
            <person name="Lindquist E."/>
            <person name="Kapitonov V.V."/>
            <person name="Jurka J."/>
            <person name="Genikhovich G."/>
            <person name="Grigoriev I.V."/>
            <person name="Lucas S.M."/>
            <person name="Steele R.E."/>
            <person name="Finnerty J.R."/>
            <person name="Technau U."/>
            <person name="Martindale M.Q."/>
            <person name="Rokhsar D.S."/>
        </authorList>
    </citation>
    <scope>NUCLEOTIDE SEQUENCE [LARGE SCALE GENOMIC DNA]</scope>
    <source>
        <strain evidence="9">CH2 X CH6</strain>
    </source>
</reference>
<dbReference type="InParanoid" id="A7SJ10"/>
<dbReference type="Gene3D" id="3.40.50.150">
    <property type="entry name" value="Vaccinia Virus protein VP39"/>
    <property type="match status" value="1"/>
</dbReference>
<dbReference type="InterPro" id="IPR024160">
    <property type="entry name" value="BIN3_SAM-bd_dom"/>
</dbReference>
<dbReference type="SUPFAM" id="SSF53335">
    <property type="entry name" value="S-adenosyl-L-methionine-dependent methyltransferases"/>
    <property type="match status" value="1"/>
</dbReference>
<dbReference type="PANTHER" id="PTHR12315:SF0">
    <property type="entry name" value="7SK SNRNA METHYLPHOSPHATE CAPPING ENZYME"/>
    <property type="match status" value="1"/>
</dbReference>
<dbReference type="GO" id="GO:0040031">
    <property type="term" value="P:snRNA modification"/>
    <property type="evidence" value="ECO:0000318"/>
    <property type="project" value="GO_Central"/>
</dbReference>
<dbReference type="InterPro" id="IPR039772">
    <property type="entry name" value="Bin3-like"/>
</dbReference>